<dbReference type="EMBL" id="CP042425">
    <property type="protein sequence ID" value="QEL14691.1"/>
    <property type="molecule type" value="Genomic_DNA"/>
</dbReference>
<evidence type="ECO:0000256" key="1">
    <source>
        <dbReference type="SAM" id="Phobius"/>
    </source>
</evidence>
<name>A0A5C1A6A9_9BACT</name>
<feature type="transmembrane region" description="Helical" evidence="1">
    <location>
        <begin position="146"/>
        <end position="168"/>
    </location>
</feature>
<reference evidence="3" key="1">
    <citation type="submission" date="2019-08" db="EMBL/GenBank/DDBJ databases">
        <title>Limnoglobus roseus gen. nov., sp. nov., a novel freshwater planctomycete with a giant genome from the family Gemmataceae.</title>
        <authorList>
            <person name="Kulichevskaya I.S."/>
            <person name="Naumoff D.G."/>
            <person name="Miroshnikov K."/>
            <person name="Ivanova A."/>
            <person name="Philippov D.A."/>
            <person name="Hakobyan A."/>
            <person name="Rijpstra I.C."/>
            <person name="Sinninghe Damste J.S."/>
            <person name="Liesack W."/>
            <person name="Dedysh S.N."/>
        </authorList>
    </citation>
    <scope>NUCLEOTIDE SEQUENCE [LARGE SCALE GENOMIC DNA]</scope>
    <source>
        <strain evidence="3">PX52</strain>
    </source>
</reference>
<keyword evidence="3" id="KW-1185">Reference proteome</keyword>
<dbReference type="RefSeq" id="WP_149109567.1">
    <property type="nucleotide sequence ID" value="NZ_CP042425.1"/>
</dbReference>
<evidence type="ECO:0000313" key="3">
    <source>
        <dbReference type="Proteomes" id="UP000324974"/>
    </source>
</evidence>
<evidence type="ECO:0000313" key="2">
    <source>
        <dbReference type="EMBL" id="QEL14691.1"/>
    </source>
</evidence>
<dbReference type="Proteomes" id="UP000324974">
    <property type="component" value="Chromosome"/>
</dbReference>
<accession>A0A5C1A6A9</accession>
<keyword evidence="1" id="KW-1133">Transmembrane helix</keyword>
<gene>
    <name evidence="2" type="ORF">PX52LOC_01584</name>
</gene>
<organism evidence="2 3">
    <name type="scientific">Limnoglobus roseus</name>
    <dbReference type="NCBI Taxonomy" id="2598579"/>
    <lineage>
        <taxon>Bacteria</taxon>
        <taxon>Pseudomonadati</taxon>
        <taxon>Planctomycetota</taxon>
        <taxon>Planctomycetia</taxon>
        <taxon>Gemmatales</taxon>
        <taxon>Gemmataceae</taxon>
        <taxon>Limnoglobus</taxon>
    </lineage>
</organism>
<keyword evidence="1" id="KW-0472">Membrane</keyword>
<dbReference type="KEGG" id="lrs:PX52LOC_01584"/>
<dbReference type="AlphaFoldDB" id="A0A5C1A6A9"/>
<feature type="transmembrane region" description="Helical" evidence="1">
    <location>
        <begin position="188"/>
        <end position="207"/>
    </location>
</feature>
<proteinExistence type="predicted"/>
<keyword evidence="1" id="KW-0812">Transmembrane</keyword>
<protein>
    <submittedName>
        <fullName evidence="2">Uncharacterized protein</fullName>
    </submittedName>
</protein>
<sequence>MLKLPDEIMAAPSDTTIPGLAQRRVWKAPDVTSHSLVVLTLPRLYLTPMTGSPKTEVISQLETVRAVDSFLGPLATAIDLYTVRRVKLDLKDHTVTIDHQMANSPNGRTVIRFADGRVADSFFAKIWRRLGDGYQLKTFAPEWWTLARLPIVFIAAVIVFTAITAMVLNAISDTGIDQHGIARVLPNWRIVCAVGGGAVAAAQMWLYRMASRPPERLELQQL</sequence>
<dbReference type="OrthoDB" id="282158at2"/>